<dbReference type="PROSITE" id="PS01124">
    <property type="entry name" value="HTH_ARAC_FAMILY_2"/>
    <property type="match status" value="1"/>
</dbReference>
<organism evidence="6 7">
    <name type="scientific">Desulfosporosinus hippei DSM 8344</name>
    <dbReference type="NCBI Taxonomy" id="1121419"/>
    <lineage>
        <taxon>Bacteria</taxon>
        <taxon>Bacillati</taxon>
        <taxon>Bacillota</taxon>
        <taxon>Clostridia</taxon>
        <taxon>Eubacteriales</taxon>
        <taxon>Desulfitobacteriaceae</taxon>
        <taxon>Desulfosporosinus</taxon>
    </lineage>
</organism>
<dbReference type="InterPro" id="IPR037923">
    <property type="entry name" value="HTH-like"/>
</dbReference>
<proteinExistence type="predicted"/>
<dbReference type="GO" id="GO:0003700">
    <property type="term" value="F:DNA-binding transcription factor activity"/>
    <property type="evidence" value="ECO:0007669"/>
    <property type="project" value="InterPro"/>
</dbReference>
<keyword evidence="1" id="KW-0805">Transcription regulation</keyword>
<evidence type="ECO:0000259" key="5">
    <source>
        <dbReference type="PROSITE" id="PS01124"/>
    </source>
</evidence>
<dbReference type="Pfam" id="PF12833">
    <property type="entry name" value="HTH_18"/>
    <property type="match status" value="1"/>
</dbReference>
<reference evidence="7" key="1">
    <citation type="submission" date="2016-10" db="EMBL/GenBank/DDBJ databases">
        <authorList>
            <person name="Varghese N."/>
            <person name="Submissions S."/>
        </authorList>
    </citation>
    <scope>NUCLEOTIDE SEQUENCE [LARGE SCALE GENOMIC DNA]</scope>
    <source>
        <strain evidence="7">DSM 8344</strain>
    </source>
</reference>
<accession>A0A1G7YED5</accession>
<dbReference type="InterPro" id="IPR009057">
    <property type="entry name" value="Homeodomain-like_sf"/>
</dbReference>
<dbReference type="Gene3D" id="2.60.120.10">
    <property type="entry name" value="Jelly Rolls"/>
    <property type="match status" value="1"/>
</dbReference>
<dbReference type="SUPFAM" id="SSF46689">
    <property type="entry name" value="Homeodomain-like"/>
    <property type="match status" value="2"/>
</dbReference>
<dbReference type="Proteomes" id="UP000198656">
    <property type="component" value="Unassembled WGS sequence"/>
</dbReference>
<evidence type="ECO:0000256" key="1">
    <source>
        <dbReference type="ARBA" id="ARBA00023015"/>
    </source>
</evidence>
<dbReference type="PROSITE" id="PS00041">
    <property type="entry name" value="HTH_ARAC_FAMILY_1"/>
    <property type="match status" value="1"/>
</dbReference>
<dbReference type="STRING" id="1121419.SAMN05443529_10828"/>
<gene>
    <name evidence="6" type="ORF">SAMN05443529_10828</name>
</gene>
<dbReference type="InterPro" id="IPR050204">
    <property type="entry name" value="AraC_XylS_family_regulators"/>
</dbReference>
<evidence type="ECO:0000313" key="6">
    <source>
        <dbReference type="EMBL" id="SDG94695.1"/>
    </source>
</evidence>
<keyword evidence="4" id="KW-0804">Transcription</keyword>
<keyword evidence="3" id="KW-0010">Activator</keyword>
<evidence type="ECO:0000313" key="7">
    <source>
        <dbReference type="Proteomes" id="UP000198656"/>
    </source>
</evidence>
<sequence length="240" mass="28251">MDNRIICENRTYNDVMNTHDHSFVQLILPLQGVLNIKTDGKELELDEAHLFLLPPSCQHTFWAKQNNKFLVLDIPQFMFQVEVLDNFPSGQNYVMDEKWKAIRFLLLSEAGQGKIESSRISSLFHFFNTYLTEYQIPESVKYIQKFYNEQISLEKLASLEHYTVSYFCSWFKGIMNCTPMAYLKKVRIQQSKQLLLGTTLNILQIAWEVGYVHQSSLDRVFKEIEGITPAEYRRNNMKIR</sequence>
<keyword evidence="7" id="KW-1185">Reference proteome</keyword>
<dbReference type="Pfam" id="PF02311">
    <property type="entry name" value="AraC_binding"/>
    <property type="match status" value="1"/>
</dbReference>
<dbReference type="OrthoDB" id="1681793at2"/>
<dbReference type="RefSeq" id="WP_092332321.1">
    <property type="nucleotide sequence ID" value="NZ_FNCP01000008.1"/>
</dbReference>
<dbReference type="InterPro" id="IPR014710">
    <property type="entry name" value="RmlC-like_jellyroll"/>
</dbReference>
<dbReference type="PANTHER" id="PTHR46796">
    <property type="entry name" value="HTH-TYPE TRANSCRIPTIONAL ACTIVATOR RHAS-RELATED"/>
    <property type="match status" value="1"/>
</dbReference>
<dbReference type="EMBL" id="FNCP01000008">
    <property type="protein sequence ID" value="SDG94695.1"/>
    <property type="molecule type" value="Genomic_DNA"/>
</dbReference>
<name>A0A1G7YED5_9FIRM</name>
<feature type="domain" description="HTH araC/xylS-type" evidence="5">
    <location>
        <begin position="137"/>
        <end position="235"/>
    </location>
</feature>
<keyword evidence="2 6" id="KW-0238">DNA-binding</keyword>
<protein>
    <submittedName>
        <fullName evidence="6">AraC-type DNA-binding protein</fullName>
    </submittedName>
</protein>
<dbReference type="SUPFAM" id="SSF51215">
    <property type="entry name" value="Regulatory protein AraC"/>
    <property type="match status" value="1"/>
</dbReference>
<dbReference type="GO" id="GO:0043565">
    <property type="term" value="F:sequence-specific DNA binding"/>
    <property type="evidence" value="ECO:0007669"/>
    <property type="project" value="InterPro"/>
</dbReference>
<evidence type="ECO:0000256" key="3">
    <source>
        <dbReference type="ARBA" id="ARBA00023159"/>
    </source>
</evidence>
<evidence type="ECO:0000256" key="4">
    <source>
        <dbReference type="ARBA" id="ARBA00023163"/>
    </source>
</evidence>
<dbReference type="InterPro" id="IPR018062">
    <property type="entry name" value="HTH_AraC-typ_CS"/>
</dbReference>
<dbReference type="InterPro" id="IPR018060">
    <property type="entry name" value="HTH_AraC"/>
</dbReference>
<evidence type="ECO:0000256" key="2">
    <source>
        <dbReference type="ARBA" id="ARBA00023125"/>
    </source>
</evidence>
<dbReference type="Gene3D" id="1.10.10.60">
    <property type="entry name" value="Homeodomain-like"/>
    <property type="match status" value="2"/>
</dbReference>
<dbReference type="AlphaFoldDB" id="A0A1G7YED5"/>
<dbReference type="SMART" id="SM00342">
    <property type="entry name" value="HTH_ARAC"/>
    <property type="match status" value="1"/>
</dbReference>
<dbReference type="InterPro" id="IPR003313">
    <property type="entry name" value="AraC-bd"/>
</dbReference>